<evidence type="ECO:0000313" key="8">
    <source>
        <dbReference type="Proteomes" id="UP000002730"/>
    </source>
</evidence>
<reference evidence="7 8" key="1">
    <citation type="submission" date="2010-08" db="EMBL/GenBank/DDBJ databases">
        <title>Complete sequence of Clostridium cellulovorans 743B.</title>
        <authorList>
            <consortium name="US DOE Joint Genome Institute"/>
            <person name="Lucas S."/>
            <person name="Copeland A."/>
            <person name="Lapidus A."/>
            <person name="Cheng J.-F."/>
            <person name="Bruce D."/>
            <person name="Goodwin L."/>
            <person name="Pitluck S."/>
            <person name="Chertkov O."/>
            <person name="Detter J.C."/>
            <person name="Han C."/>
            <person name="Tapia R."/>
            <person name="Land M."/>
            <person name="Hauser L."/>
            <person name="Chang Y.-J."/>
            <person name="Jeffries C."/>
            <person name="Kyrpides N."/>
            <person name="Ivanova N."/>
            <person name="Mikhailova N."/>
            <person name="Hemme C.L."/>
            <person name="Woyke T."/>
        </authorList>
    </citation>
    <scope>NUCLEOTIDE SEQUENCE [LARGE SCALE GENOMIC DNA]</scope>
    <source>
        <strain evidence="8">ATCC 35296 / DSM 3052 / OCM 3 / 743B</strain>
    </source>
</reference>
<dbReference type="KEGG" id="ccb:Clocel_4037"/>
<dbReference type="PANTHER" id="PTHR32196:SF69">
    <property type="entry name" value="BRANCHED-CHAIN AMINO ACID TRANSPORT SYSTEM, PERMEASE PROTEIN"/>
    <property type="match status" value="1"/>
</dbReference>
<accession>D9SLR3</accession>
<keyword evidence="4 6" id="KW-1133">Transmembrane helix</keyword>
<evidence type="ECO:0000256" key="6">
    <source>
        <dbReference type="SAM" id="Phobius"/>
    </source>
</evidence>
<feature type="transmembrane region" description="Helical" evidence="6">
    <location>
        <begin position="7"/>
        <end position="25"/>
    </location>
</feature>
<gene>
    <name evidence="7" type="ordered locus">Clocel_4037</name>
</gene>
<organism evidence="7 8">
    <name type="scientific">Clostridium cellulovorans (strain ATCC 35296 / DSM 3052 / OCM 3 / 743B)</name>
    <dbReference type="NCBI Taxonomy" id="573061"/>
    <lineage>
        <taxon>Bacteria</taxon>
        <taxon>Bacillati</taxon>
        <taxon>Bacillota</taxon>
        <taxon>Clostridia</taxon>
        <taxon>Eubacteriales</taxon>
        <taxon>Clostridiaceae</taxon>
        <taxon>Clostridium</taxon>
    </lineage>
</organism>
<dbReference type="GO" id="GO:0005886">
    <property type="term" value="C:plasma membrane"/>
    <property type="evidence" value="ECO:0007669"/>
    <property type="project" value="UniProtKB-SubCell"/>
</dbReference>
<dbReference type="AlphaFoldDB" id="D9SLR3"/>
<dbReference type="CDD" id="cd06574">
    <property type="entry name" value="TM_PBP1_branched-chain-AA_like"/>
    <property type="match status" value="1"/>
</dbReference>
<evidence type="ECO:0000256" key="3">
    <source>
        <dbReference type="ARBA" id="ARBA00022692"/>
    </source>
</evidence>
<dbReference type="GO" id="GO:0022857">
    <property type="term" value="F:transmembrane transporter activity"/>
    <property type="evidence" value="ECO:0007669"/>
    <property type="project" value="InterPro"/>
</dbReference>
<keyword evidence="8" id="KW-1185">Reference proteome</keyword>
<keyword evidence="5 6" id="KW-0472">Membrane</keyword>
<evidence type="ECO:0000256" key="4">
    <source>
        <dbReference type="ARBA" id="ARBA00022989"/>
    </source>
</evidence>
<feature type="transmembrane region" description="Helical" evidence="6">
    <location>
        <begin position="57"/>
        <end position="79"/>
    </location>
</feature>
<keyword evidence="2" id="KW-1003">Cell membrane</keyword>
<sequence length="298" mass="31342">MDIIIGSLELGFIYAIVAIGVYITYKILDFPDMSVDGTMPLGAAVTAVMIAKGMNPFIATIVAIIAGCIGGATTGLLHVKLKINNLMAGILVMIGLYSINLRVMGKANTQIFGSSHFLSKDVIPKIVVLLIFAIIVKILLDVFLKTKKGFILRAVGDNEQLVTSLAINKDNYKILGLVISNGLAALAGALLCQYQNYADVGMGAGTVVIGLAAVIVGESIFGRISFMKATTTAALGAIIYRLAVTGVLELGLDPQDLKLVTAVIVIVALSLNTKHLSFKSFKKAKNGGATVVNNNESI</sequence>
<evidence type="ECO:0000256" key="1">
    <source>
        <dbReference type="ARBA" id="ARBA00004651"/>
    </source>
</evidence>
<name>D9SLR3_CLOC7</name>
<keyword evidence="3 6" id="KW-0812">Transmembrane</keyword>
<feature type="transmembrane region" description="Helical" evidence="6">
    <location>
        <begin position="123"/>
        <end position="144"/>
    </location>
</feature>
<dbReference type="Pfam" id="PF02653">
    <property type="entry name" value="BPD_transp_2"/>
    <property type="match status" value="1"/>
</dbReference>
<dbReference type="HOGENOM" id="CLU_067296_0_0_9"/>
<protein>
    <submittedName>
        <fullName evidence="7">Inner-membrane translocator</fullName>
    </submittedName>
</protein>
<feature type="transmembrane region" description="Helical" evidence="6">
    <location>
        <begin position="86"/>
        <end position="103"/>
    </location>
</feature>
<dbReference type="InterPro" id="IPR001851">
    <property type="entry name" value="ABC_transp_permease"/>
</dbReference>
<comment type="subcellular location">
    <subcellularLocation>
        <location evidence="1">Cell membrane</location>
        <topology evidence="1">Multi-pass membrane protein</topology>
    </subcellularLocation>
</comment>
<evidence type="ECO:0000256" key="5">
    <source>
        <dbReference type="ARBA" id="ARBA00023136"/>
    </source>
</evidence>
<evidence type="ECO:0000256" key="2">
    <source>
        <dbReference type="ARBA" id="ARBA00022475"/>
    </source>
</evidence>
<dbReference type="Proteomes" id="UP000002730">
    <property type="component" value="Chromosome"/>
</dbReference>
<dbReference type="STRING" id="573061.Clocel_4037"/>
<feature type="transmembrane region" description="Helical" evidence="6">
    <location>
        <begin position="202"/>
        <end position="221"/>
    </location>
</feature>
<dbReference type="OrthoDB" id="9778389at2"/>
<dbReference type="eggNOG" id="COG4120">
    <property type="taxonomic scope" value="Bacteria"/>
</dbReference>
<proteinExistence type="predicted"/>
<feature type="transmembrane region" description="Helical" evidence="6">
    <location>
        <begin position="174"/>
        <end position="196"/>
    </location>
</feature>
<dbReference type="EMBL" id="CP002160">
    <property type="protein sequence ID" value="ADL53700.1"/>
    <property type="molecule type" value="Genomic_DNA"/>
</dbReference>
<evidence type="ECO:0000313" key="7">
    <source>
        <dbReference type="EMBL" id="ADL53700.1"/>
    </source>
</evidence>
<dbReference type="RefSeq" id="WP_013291961.1">
    <property type="nucleotide sequence ID" value="NC_014393.1"/>
</dbReference>
<dbReference type="PANTHER" id="PTHR32196">
    <property type="entry name" value="ABC TRANSPORTER PERMEASE PROTEIN YPHD-RELATED-RELATED"/>
    <property type="match status" value="1"/>
</dbReference>